<sequence length="154" mass="17033">MNPSTLGKQNGALVLEVLQVLGRPATIEEISQRVANIYKVARKRIQPVVGDVLAAGVHEGFFCCSNNSLNRYSIVPSTIEQLREDIDKYVYEMLSMDYRDDEYRPQPSPLMIKLEQLDGLPPMLPPSVLSPSPSSGELRERTPPGDASSAVVTY</sequence>
<evidence type="ECO:0000256" key="1">
    <source>
        <dbReference type="SAM" id="MobiDB-lite"/>
    </source>
</evidence>
<dbReference type="InterPro" id="IPR031957">
    <property type="entry name" value="DUF4777"/>
</dbReference>
<feature type="compositionally biased region" description="Low complexity" evidence="1">
    <location>
        <begin position="126"/>
        <end position="135"/>
    </location>
</feature>
<accession>A0A6P8XVV6</accession>
<evidence type="ECO:0000313" key="4">
    <source>
        <dbReference type="RefSeq" id="XP_034117434.1"/>
    </source>
</evidence>
<dbReference type="RefSeq" id="XP_034117434.1">
    <property type="nucleotide sequence ID" value="XM_034261543.2"/>
</dbReference>
<reference evidence="4" key="1">
    <citation type="submission" date="2025-08" db="UniProtKB">
        <authorList>
            <consortium name="RefSeq"/>
        </authorList>
    </citation>
    <scope>IDENTIFICATION</scope>
    <source>
        <strain evidence="4">15112-1751.03</strain>
        <tissue evidence="4">Whole Adult</tissue>
    </source>
</reference>
<keyword evidence="3" id="KW-1185">Reference proteome</keyword>
<protein>
    <submittedName>
        <fullName evidence="4">Uncharacterized protein LOC117576623</fullName>
    </submittedName>
</protein>
<dbReference type="OrthoDB" id="7824092at2759"/>
<proteinExistence type="predicted"/>
<evidence type="ECO:0000259" key="2">
    <source>
        <dbReference type="Pfam" id="PF16007"/>
    </source>
</evidence>
<dbReference type="AlphaFoldDB" id="A0A6P8XVV6"/>
<evidence type="ECO:0000313" key="3">
    <source>
        <dbReference type="Proteomes" id="UP000515160"/>
    </source>
</evidence>
<dbReference type="GeneID" id="117576623"/>
<feature type="domain" description="DUF4777" evidence="2">
    <location>
        <begin position="6"/>
        <end position="67"/>
    </location>
</feature>
<gene>
    <name evidence="4" type="primary">LOC117576623</name>
</gene>
<dbReference type="Pfam" id="PF16007">
    <property type="entry name" value="DUF4777"/>
    <property type="match status" value="1"/>
</dbReference>
<dbReference type="Proteomes" id="UP000515160">
    <property type="component" value="Chromosome 2R"/>
</dbReference>
<name>A0A6P8XVV6_DROAB</name>
<feature type="region of interest" description="Disordered" evidence="1">
    <location>
        <begin position="123"/>
        <end position="154"/>
    </location>
</feature>
<organism evidence="3 4">
    <name type="scientific">Drosophila albomicans</name>
    <name type="common">Fruit fly</name>
    <dbReference type="NCBI Taxonomy" id="7291"/>
    <lineage>
        <taxon>Eukaryota</taxon>
        <taxon>Metazoa</taxon>
        <taxon>Ecdysozoa</taxon>
        <taxon>Arthropoda</taxon>
        <taxon>Hexapoda</taxon>
        <taxon>Insecta</taxon>
        <taxon>Pterygota</taxon>
        <taxon>Neoptera</taxon>
        <taxon>Endopterygota</taxon>
        <taxon>Diptera</taxon>
        <taxon>Brachycera</taxon>
        <taxon>Muscomorpha</taxon>
        <taxon>Ephydroidea</taxon>
        <taxon>Drosophilidae</taxon>
        <taxon>Drosophila</taxon>
    </lineage>
</organism>